<evidence type="ECO:0000313" key="3">
    <source>
        <dbReference type="EMBL" id="KAF7372873.1"/>
    </source>
</evidence>
<keyword evidence="2" id="KW-1133">Transmembrane helix</keyword>
<feature type="compositionally biased region" description="Low complexity" evidence="1">
    <location>
        <begin position="120"/>
        <end position="156"/>
    </location>
</feature>
<feature type="region of interest" description="Disordered" evidence="1">
    <location>
        <begin position="267"/>
        <end position="297"/>
    </location>
</feature>
<dbReference type="AlphaFoldDB" id="A0A8H6Z5D2"/>
<sequence>MSSSSVTSVAPGPTLSLCAQTCLSAADEATAACPVVLAGCVPCDNTNNTLSDLFSCVQGECQAAELSDARQYVASVCGIRISSLSTATIPFLPSNSNADINVEVPSTHSSVEASSVTRQTTSSVFSSPTVSSTGTSTQTVHSSTNTNSATPTSQTTVHSNPRTAAIAASVVTTLVVLTLAIVLFRIRRHKMHIRDHRIPDQFLDSQDHRAQIVPAKAVSIPTVLEAADSEVARSNSQDGAVLDEAQGKEALPTSPEADAEHVPLADSQLATPAENAPAQSDPPRPPEAGRDEETMSLRIRRLEARFEALLAATLPEGSPPSYYG</sequence>
<protein>
    <submittedName>
        <fullName evidence="3">Uncharacterized protein</fullName>
    </submittedName>
</protein>
<feature type="compositionally biased region" description="Polar residues" evidence="1">
    <location>
        <begin position="110"/>
        <end position="119"/>
    </location>
</feature>
<reference evidence="3" key="1">
    <citation type="submission" date="2020-05" db="EMBL/GenBank/DDBJ databases">
        <title>Mycena genomes resolve the evolution of fungal bioluminescence.</title>
        <authorList>
            <person name="Tsai I.J."/>
        </authorList>
    </citation>
    <scope>NUCLEOTIDE SEQUENCE</scope>
    <source>
        <strain evidence="3">160909Yilan</strain>
    </source>
</reference>
<proteinExistence type="predicted"/>
<accession>A0A8H6Z5D2</accession>
<keyword evidence="2" id="KW-0812">Transmembrane</keyword>
<feature type="compositionally biased region" description="Basic and acidic residues" evidence="1">
    <location>
        <begin position="287"/>
        <end position="297"/>
    </location>
</feature>
<organism evidence="3 4">
    <name type="scientific">Mycena sanguinolenta</name>
    <dbReference type="NCBI Taxonomy" id="230812"/>
    <lineage>
        <taxon>Eukaryota</taxon>
        <taxon>Fungi</taxon>
        <taxon>Dikarya</taxon>
        <taxon>Basidiomycota</taxon>
        <taxon>Agaricomycotina</taxon>
        <taxon>Agaricomycetes</taxon>
        <taxon>Agaricomycetidae</taxon>
        <taxon>Agaricales</taxon>
        <taxon>Marasmiineae</taxon>
        <taxon>Mycenaceae</taxon>
        <taxon>Mycena</taxon>
    </lineage>
</organism>
<dbReference type="Proteomes" id="UP000623467">
    <property type="component" value="Unassembled WGS sequence"/>
</dbReference>
<feature type="region of interest" description="Disordered" evidence="1">
    <location>
        <begin position="110"/>
        <end position="159"/>
    </location>
</feature>
<comment type="caution">
    <text evidence="3">The sequence shown here is derived from an EMBL/GenBank/DDBJ whole genome shotgun (WGS) entry which is preliminary data.</text>
</comment>
<keyword evidence="4" id="KW-1185">Reference proteome</keyword>
<dbReference type="OrthoDB" id="10639682at2759"/>
<name>A0A8H6Z5D2_9AGAR</name>
<evidence type="ECO:0000256" key="2">
    <source>
        <dbReference type="SAM" id="Phobius"/>
    </source>
</evidence>
<keyword evidence="2" id="KW-0472">Membrane</keyword>
<feature type="transmembrane region" description="Helical" evidence="2">
    <location>
        <begin position="164"/>
        <end position="184"/>
    </location>
</feature>
<dbReference type="EMBL" id="JACAZH010000003">
    <property type="protein sequence ID" value="KAF7372873.1"/>
    <property type="molecule type" value="Genomic_DNA"/>
</dbReference>
<gene>
    <name evidence="3" type="ORF">MSAN_00493400</name>
</gene>
<evidence type="ECO:0000313" key="4">
    <source>
        <dbReference type="Proteomes" id="UP000623467"/>
    </source>
</evidence>
<evidence type="ECO:0000256" key="1">
    <source>
        <dbReference type="SAM" id="MobiDB-lite"/>
    </source>
</evidence>